<comment type="caution">
    <text evidence="8">The sequence shown here is derived from an EMBL/GenBank/DDBJ whole genome shotgun (WGS) entry which is preliminary data.</text>
</comment>
<dbReference type="PROSITE" id="PS01265">
    <property type="entry name" value="TPX"/>
    <property type="match status" value="1"/>
</dbReference>
<dbReference type="PROSITE" id="PS51352">
    <property type="entry name" value="THIOREDOXIN_2"/>
    <property type="match status" value="1"/>
</dbReference>
<dbReference type="InterPro" id="IPR050455">
    <property type="entry name" value="Tpx_Peroxidase_subfamily"/>
</dbReference>
<proteinExistence type="inferred from homology"/>
<dbReference type="InterPro" id="IPR002065">
    <property type="entry name" value="TPX"/>
</dbReference>
<comment type="subunit">
    <text evidence="6">Homodimer.</text>
</comment>
<feature type="disulfide bond" description="Redox-active" evidence="6">
    <location>
        <begin position="60"/>
        <end position="94"/>
    </location>
</feature>
<evidence type="ECO:0000256" key="1">
    <source>
        <dbReference type="ARBA" id="ARBA00022559"/>
    </source>
</evidence>
<protein>
    <recommendedName>
        <fullName evidence="6">Thiol peroxidase</fullName>
        <shortName evidence="6">Tpx</shortName>
        <ecNumber evidence="6">1.11.1.24</ecNumber>
    </recommendedName>
    <alternativeName>
        <fullName evidence="6">Peroxiredoxin tpx</fullName>
        <shortName evidence="6">Prx</shortName>
    </alternativeName>
    <alternativeName>
        <fullName evidence="6">Thioredoxin peroxidase</fullName>
    </alternativeName>
    <alternativeName>
        <fullName evidence="6">Thioredoxin-dependent peroxiredoxin</fullName>
    </alternativeName>
</protein>
<evidence type="ECO:0000313" key="8">
    <source>
        <dbReference type="EMBL" id="MFC7358463.1"/>
    </source>
</evidence>
<name>A0ABW2MX81_9FLAO</name>
<dbReference type="Pfam" id="PF08534">
    <property type="entry name" value="Redoxin"/>
    <property type="match status" value="1"/>
</dbReference>
<feature type="domain" description="Thioredoxin" evidence="7">
    <location>
        <begin position="18"/>
        <end position="166"/>
    </location>
</feature>
<dbReference type="GO" id="GO:0004601">
    <property type="term" value="F:peroxidase activity"/>
    <property type="evidence" value="ECO:0007669"/>
    <property type="project" value="UniProtKB-KW"/>
</dbReference>
<dbReference type="RefSeq" id="WP_380218433.1">
    <property type="nucleotide sequence ID" value="NZ_JBHTBN010000006.1"/>
</dbReference>
<dbReference type="EMBL" id="JBHTBN010000006">
    <property type="protein sequence ID" value="MFC7358463.1"/>
    <property type="molecule type" value="Genomic_DNA"/>
</dbReference>
<dbReference type="SUPFAM" id="SSF52833">
    <property type="entry name" value="Thioredoxin-like"/>
    <property type="match status" value="1"/>
</dbReference>
<comment type="similarity">
    <text evidence="6">Belongs to the peroxiredoxin family. Tpx subfamily.</text>
</comment>
<dbReference type="EC" id="1.11.1.24" evidence="6"/>
<dbReference type="InterPro" id="IPR018219">
    <property type="entry name" value="Tpx_CS"/>
</dbReference>
<comment type="function">
    <text evidence="6">Thiol-specific peroxidase that catalyzes the reduction of hydrogen peroxide and organic hydroperoxides to water and alcohols, respectively. Plays a role in cell protection against oxidative stress by detoxifying peroxides.</text>
</comment>
<keyword evidence="9" id="KW-1185">Reference proteome</keyword>
<dbReference type="NCBIfam" id="NF001808">
    <property type="entry name" value="PRK00522.1"/>
    <property type="match status" value="1"/>
</dbReference>
<dbReference type="InterPro" id="IPR013766">
    <property type="entry name" value="Thioredoxin_domain"/>
</dbReference>
<comment type="miscellaneous">
    <text evidence="6">The active site is a conserved redox-active cysteine residue, the peroxidatic cysteine (C(P)), which makes the nucleophilic attack on the peroxide substrate. The peroxide oxidizes the C(P)-SH to cysteine sulfenic acid (C(P)-SOH), which then reacts with another cysteine residue, the resolving cysteine (C(R)), to form a disulfide bridge. The disulfide is subsequently reduced by an appropriate electron donor to complete the catalytic cycle. In this atypical 2-Cys peroxiredoxin, C(R) is present in the same subunit to form an intramolecular disulfide. The disulfide is subsequently reduced by thioredoxin.</text>
</comment>
<keyword evidence="4 6" id="KW-1015">Disulfide bond</keyword>
<evidence type="ECO:0000256" key="2">
    <source>
        <dbReference type="ARBA" id="ARBA00022862"/>
    </source>
</evidence>
<keyword evidence="5 6" id="KW-0676">Redox-active center</keyword>
<dbReference type="PANTHER" id="PTHR43110">
    <property type="entry name" value="THIOL PEROXIDASE"/>
    <property type="match status" value="1"/>
</dbReference>
<dbReference type="PANTHER" id="PTHR43110:SF1">
    <property type="entry name" value="THIOL PEROXIDASE"/>
    <property type="match status" value="1"/>
</dbReference>
<dbReference type="HAMAP" id="MF_00269">
    <property type="entry name" value="Tpx"/>
    <property type="match status" value="1"/>
</dbReference>
<dbReference type="InterPro" id="IPR013740">
    <property type="entry name" value="Redoxin"/>
</dbReference>
<organism evidence="8 9">
    <name type="scientific">Jejudonia soesokkakensis</name>
    <dbReference type="NCBI Taxonomy" id="1323432"/>
    <lineage>
        <taxon>Bacteria</taxon>
        <taxon>Pseudomonadati</taxon>
        <taxon>Bacteroidota</taxon>
        <taxon>Flavobacteriia</taxon>
        <taxon>Flavobacteriales</taxon>
        <taxon>Flavobacteriaceae</taxon>
        <taxon>Jejudonia</taxon>
    </lineage>
</organism>
<comment type="catalytic activity">
    <reaction evidence="6">
        <text>a hydroperoxide + [thioredoxin]-dithiol = an alcohol + [thioredoxin]-disulfide + H2O</text>
        <dbReference type="Rhea" id="RHEA:62620"/>
        <dbReference type="Rhea" id="RHEA-COMP:10698"/>
        <dbReference type="Rhea" id="RHEA-COMP:10700"/>
        <dbReference type="ChEBI" id="CHEBI:15377"/>
        <dbReference type="ChEBI" id="CHEBI:29950"/>
        <dbReference type="ChEBI" id="CHEBI:30879"/>
        <dbReference type="ChEBI" id="CHEBI:35924"/>
        <dbReference type="ChEBI" id="CHEBI:50058"/>
        <dbReference type="EC" id="1.11.1.24"/>
    </reaction>
</comment>
<sequence length="166" mass="17975">MAKITLGGSPAETLGTIPQVGTIAPNFTLVAKDLSSKSLSDYEGHRKILNIFPSVDTNVCAQSARKFNQEASDLENTKVLCISKDLPFAQARFCAAENIENAVLLSDFRDGSFGKDYGLTLTSSGFEGLHSRVVLVLDENNKVLYSEQVPEIGQEPNYDAALKTLC</sequence>
<evidence type="ECO:0000256" key="5">
    <source>
        <dbReference type="ARBA" id="ARBA00023284"/>
    </source>
</evidence>
<dbReference type="Proteomes" id="UP001596415">
    <property type="component" value="Unassembled WGS sequence"/>
</dbReference>
<keyword evidence="2 6" id="KW-0049">Antioxidant</keyword>
<keyword evidence="1 6" id="KW-0575">Peroxidase</keyword>
<keyword evidence="3 6" id="KW-0560">Oxidoreductase</keyword>
<evidence type="ECO:0000256" key="6">
    <source>
        <dbReference type="HAMAP-Rule" id="MF_00269"/>
    </source>
</evidence>
<evidence type="ECO:0000256" key="4">
    <source>
        <dbReference type="ARBA" id="ARBA00023157"/>
    </source>
</evidence>
<evidence type="ECO:0000259" key="7">
    <source>
        <dbReference type="PROSITE" id="PS51352"/>
    </source>
</evidence>
<evidence type="ECO:0000313" key="9">
    <source>
        <dbReference type="Proteomes" id="UP001596415"/>
    </source>
</evidence>
<gene>
    <name evidence="6 8" type="primary">tpx</name>
    <name evidence="8" type="ORF">ACFQO1_12250</name>
</gene>
<dbReference type="Gene3D" id="3.40.30.10">
    <property type="entry name" value="Glutaredoxin"/>
    <property type="match status" value="1"/>
</dbReference>
<reference evidence="9" key="1">
    <citation type="journal article" date="2019" name="Int. J. Syst. Evol. Microbiol.">
        <title>The Global Catalogue of Microorganisms (GCM) 10K type strain sequencing project: providing services to taxonomists for standard genome sequencing and annotation.</title>
        <authorList>
            <consortium name="The Broad Institute Genomics Platform"/>
            <consortium name="The Broad Institute Genome Sequencing Center for Infectious Disease"/>
            <person name="Wu L."/>
            <person name="Ma J."/>
        </authorList>
    </citation>
    <scope>NUCLEOTIDE SEQUENCE [LARGE SCALE GENOMIC DNA]</scope>
    <source>
        <strain evidence="9">CGMCC 1.16306</strain>
    </source>
</reference>
<accession>A0ABW2MX81</accession>
<evidence type="ECO:0000256" key="3">
    <source>
        <dbReference type="ARBA" id="ARBA00023002"/>
    </source>
</evidence>
<dbReference type="CDD" id="cd03014">
    <property type="entry name" value="PRX_Atyp2cys"/>
    <property type="match status" value="1"/>
</dbReference>
<feature type="active site" description="Cysteine sulfenic acid (-SOH) intermediate" evidence="6">
    <location>
        <position position="60"/>
    </location>
</feature>
<dbReference type="InterPro" id="IPR036249">
    <property type="entry name" value="Thioredoxin-like_sf"/>
</dbReference>